<comment type="catalytic activity">
    <reaction evidence="11">
        <text>N-hexadecanoylsphing-4-enine + H2O = sphing-4-enine + hexadecanoate</text>
        <dbReference type="Rhea" id="RHEA:38891"/>
        <dbReference type="ChEBI" id="CHEBI:7896"/>
        <dbReference type="ChEBI" id="CHEBI:15377"/>
        <dbReference type="ChEBI" id="CHEBI:57756"/>
        <dbReference type="ChEBI" id="CHEBI:72959"/>
    </reaction>
    <physiologicalReaction direction="left-to-right" evidence="11">
        <dbReference type="Rhea" id="RHEA:38892"/>
    </physiologicalReaction>
</comment>
<name>H3AA70_LATCH</name>
<dbReference type="RefSeq" id="XP_006007644.1">
    <property type="nucleotide sequence ID" value="XM_006007582.3"/>
</dbReference>
<dbReference type="STRING" id="7897.ENSLACP00000006541"/>
<dbReference type="GO" id="GO:0017064">
    <property type="term" value="F:fatty acid amide hydrolase activity"/>
    <property type="evidence" value="ECO:0007669"/>
    <property type="project" value="InterPro"/>
</dbReference>
<organism evidence="18 19">
    <name type="scientific">Latimeria chalumnae</name>
    <name type="common">Coelacanth</name>
    <dbReference type="NCBI Taxonomy" id="7897"/>
    <lineage>
        <taxon>Eukaryota</taxon>
        <taxon>Metazoa</taxon>
        <taxon>Chordata</taxon>
        <taxon>Craniata</taxon>
        <taxon>Vertebrata</taxon>
        <taxon>Euteleostomi</taxon>
        <taxon>Coelacanthiformes</taxon>
        <taxon>Coelacanthidae</taxon>
        <taxon>Latimeria</taxon>
    </lineage>
</organism>
<dbReference type="FunCoup" id="H3AA70">
    <property type="interactions" value="210"/>
</dbReference>
<dbReference type="EMBL" id="AFYH01184523">
    <property type="status" value="NOT_ANNOTATED_CDS"/>
    <property type="molecule type" value="Genomic_DNA"/>
</dbReference>
<feature type="chain" id="PRO_5003579741" description="N-acylethanolamine-hydrolyzing acid amidase" evidence="16">
    <location>
        <begin position="22"/>
        <end position="359"/>
    </location>
</feature>
<evidence type="ECO:0000256" key="5">
    <source>
        <dbReference type="ARBA" id="ARBA00040404"/>
    </source>
</evidence>
<proteinExistence type="inferred from homology"/>
<dbReference type="GO" id="GO:0005764">
    <property type="term" value="C:lysosome"/>
    <property type="evidence" value="ECO:0007669"/>
    <property type="project" value="UniProtKB-UniRule"/>
</dbReference>
<evidence type="ECO:0000256" key="1">
    <source>
        <dbReference type="ARBA" id="ARBA00004872"/>
    </source>
</evidence>
<evidence type="ECO:0000256" key="13">
    <source>
        <dbReference type="ARBA" id="ARBA00048716"/>
    </source>
</evidence>
<reference evidence="18" key="2">
    <citation type="submission" date="2025-08" db="UniProtKB">
        <authorList>
            <consortium name="Ensembl"/>
        </authorList>
    </citation>
    <scope>IDENTIFICATION</scope>
</reference>
<evidence type="ECO:0000256" key="15">
    <source>
        <dbReference type="PIRSR" id="PIRSR017632-1"/>
    </source>
</evidence>
<dbReference type="EMBL" id="AFYH01184521">
    <property type="status" value="NOT_ANNOTATED_CDS"/>
    <property type="molecule type" value="Genomic_DNA"/>
</dbReference>
<dbReference type="CDD" id="cd01903">
    <property type="entry name" value="Ntn_AC_NAAA"/>
    <property type="match status" value="1"/>
</dbReference>
<evidence type="ECO:0000256" key="6">
    <source>
        <dbReference type="ARBA" id="ARBA00042519"/>
    </source>
</evidence>
<dbReference type="PANTHER" id="PTHR28583">
    <property type="entry name" value="ACID AMIDASE"/>
    <property type="match status" value="1"/>
</dbReference>
<dbReference type="InterPro" id="IPR029132">
    <property type="entry name" value="CBAH/NAAA_C"/>
</dbReference>
<evidence type="ECO:0000256" key="11">
    <source>
        <dbReference type="ARBA" id="ARBA00048217"/>
    </source>
</evidence>
<dbReference type="InParanoid" id="H3AA70"/>
<dbReference type="Bgee" id="ENSLACG00000005798">
    <property type="expression patterns" value="Expressed in pharyngeal gill and 4 other cell types or tissues"/>
</dbReference>
<dbReference type="GO" id="GO:0006631">
    <property type="term" value="P:fatty acid metabolic process"/>
    <property type="evidence" value="ECO:0007669"/>
    <property type="project" value="InterPro"/>
</dbReference>
<comment type="pathway">
    <text evidence="1">Lipid metabolism; fatty acid metabolism.</text>
</comment>
<dbReference type="OrthoDB" id="5273684at2759"/>
<evidence type="ECO:0000256" key="12">
    <source>
        <dbReference type="ARBA" id="ARBA00048323"/>
    </source>
</evidence>
<sequence>MLVTMLLQCLFVVVCLTSVSPERAPSPKKVQVCLDVAASKRWAPLLKEFKKQEVKKVICDMARKSVEPPALYPVAKRIAVQAFKRNRRGYASELRGLAKLLGVNLGDLILFNFIFEHPAHKYCTSIVAQDTNGTIYHGRNFDFDISDGLQSLTIDVEFKRKGKVVFSGTTFVGYVGLLTGQRPNKFSITANEKGVGSWWENLIAGLKGKLPISWLVRKTLCTTRTFQRAVEKLIKTETASAAYIVIGGVRANEGMVMTRSRLGPQDIWPLDSQNGRWFLVQTNYDHWTLPPKNDDRRTPAIRALNATGQSNIAVNTLAKVLSREPVLNAKTVYTTVMSAALPNQYKTIIRGLKAEGSLH</sequence>
<dbReference type="EC" id="3.5.1.60" evidence="4"/>
<comment type="catalytic activity">
    <reaction evidence="9">
        <text>N-dodecanoylsphing-4-enine + H2O = dodecanoate + sphing-4-enine</text>
        <dbReference type="Rhea" id="RHEA:41291"/>
        <dbReference type="ChEBI" id="CHEBI:15377"/>
        <dbReference type="ChEBI" id="CHEBI:18262"/>
        <dbReference type="ChEBI" id="CHEBI:57756"/>
        <dbReference type="ChEBI" id="CHEBI:72956"/>
    </reaction>
    <physiologicalReaction direction="left-to-right" evidence="9">
        <dbReference type="Rhea" id="RHEA:41292"/>
    </physiologicalReaction>
</comment>
<comment type="catalytic activity">
    <reaction evidence="12">
        <text>an N-acylsphing-4-enine + H2O = sphing-4-enine + a fatty acid</text>
        <dbReference type="Rhea" id="RHEA:20856"/>
        <dbReference type="ChEBI" id="CHEBI:15377"/>
        <dbReference type="ChEBI" id="CHEBI:28868"/>
        <dbReference type="ChEBI" id="CHEBI:52639"/>
        <dbReference type="ChEBI" id="CHEBI:57756"/>
        <dbReference type="EC" id="3.5.1.23"/>
    </reaction>
    <physiologicalReaction direction="left-to-right" evidence="12">
        <dbReference type="Rhea" id="RHEA:20857"/>
    </physiologicalReaction>
</comment>
<dbReference type="HOGENOM" id="CLU_054401_0_0_1"/>
<evidence type="ECO:0000256" key="14">
    <source>
        <dbReference type="PIRNR" id="PIRNR017632"/>
    </source>
</evidence>
<dbReference type="MEROPS" id="C89.002"/>
<keyword evidence="2 14" id="KW-0378">Hydrolase</keyword>
<dbReference type="Pfam" id="PF02275">
    <property type="entry name" value="CBAH"/>
    <property type="match status" value="1"/>
</dbReference>
<evidence type="ECO:0000256" key="10">
    <source>
        <dbReference type="ARBA" id="ARBA00048166"/>
    </source>
</evidence>
<dbReference type="Proteomes" id="UP000008672">
    <property type="component" value="Unassembled WGS sequence"/>
</dbReference>
<dbReference type="EMBL" id="AFYH01184524">
    <property type="status" value="NOT_ANNOTATED_CDS"/>
    <property type="molecule type" value="Genomic_DNA"/>
</dbReference>
<evidence type="ECO:0000256" key="3">
    <source>
        <dbReference type="ARBA" id="ARBA00038527"/>
    </source>
</evidence>
<dbReference type="GeneTree" id="ENSGT00530000063548"/>
<dbReference type="OMA" id="GQDHINM"/>
<gene>
    <name evidence="18" type="primary">LOC102360954</name>
</gene>
<dbReference type="EMBL" id="AFYH01184522">
    <property type="status" value="NOT_ANNOTATED_CDS"/>
    <property type="molecule type" value="Genomic_DNA"/>
</dbReference>
<feature type="domain" description="Choloylglycine hydrolase/NAAA C-terminal" evidence="17">
    <location>
        <begin position="123"/>
        <end position="308"/>
    </location>
</feature>
<protein>
    <recommendedName>
        <fullName evidence="5">N-acylethanolamine-hydrolyzing acid amidase</fullName>
        <ecNumber evidence="4">3.5.1.60</ecNumber>
    </recommendedName>
    <alternativeName>
        <fullName evidence="6">Acylsphingosine deacylase NAAA</fullName>
    </alternativeName>
</protein>
<dbReference type="Ensembl" id="ENSLACT00000006594.2">
    <property type="protein sequence ID" value="ENSLACP00000006541.2"/>
    <property type="gene ID" value="ENSLACG00000005798.2"/>
</dbReference>
<comment type="subunit">
    <text evidence="3">Heterodimer of an alpha and a beta subunit, produced by autocatalytic cleavage.</text>
</comment>
<dbReference type="PANTHER" id="PTHR28583:SF4">
    <property type="entry name" value="N-ACYLETHANOLAMINE-HYDROLYZING ACID AMIDASE"/>
    <property type="match status" value="1"/>
</dbReference>
<dbReference type="RefSeq" id="XP_064423408.1">
    <property type="nucleotide sequence ID" value="XM_064567338.1"/>
</dbReference>
<evidence type="ECO:0000259" key="17">
    <source>
        <dbReference type="Pfam" id="PF02275"/>
    </source>
</evidence>
<evidence type="ECO:0000313" key="18">
    <source>
        <dbReference type="Ensembl" id="ENSLACP00000006541.2"/>
    </source>
</evidence>
<keyword evidence="14" id="KW-0443">Lipid metabolism</keyword>
<evidence type="ECO:0000256" key="16">
    <source>
        <dbReference type="SAM" id="SignalP"/>
    </source>
</evidence>
<feature type="signal peptide" evidence="16">
    <location>
        <begin position="1"/>
        <end position="21"/>
    </location>
</feature>
<feature type="active site" description="Nucleophile" evidence="15">
    <location>
        <position position="123"/>
    </location>
</feature>
<evidence type="ECO:0000256" key="8">
    <source>
        <dbReference type="ARBA" id="ARBA00047719"/>
    </source>
</evidence>
<dbReference type="PIRSF" id="PIRSF017632">
    <property type="entry name" value="Acid_ceramidase-like"/>
    <property type="match status" value="1"/>
</dbReference>
<dbReference type="GO" id="GO:0017040">
    <property type="term" value="F:N-acylsphingosine amidohydrolase activity"/>
    <property type="evidence" value="ECO:0007669"/>
    <property type="project" value="UniProtKB-EC"/>
</dbReference>
<reference evidence="19" key="1">
    <citation type="submission" date="2011-08" db="EMBL/GenBank/DDBJ databases">
        <title>The draft genome of Latimeria chalumnae.</title>
        <authorList>
            <person name="Di Palma F."/>
            <person name="Alfoldi J."/>
            <person name="Johnson J."/>
            <person name="Berlin A."/>
            <person name="Gnerre S."/>
            <person name="Jaffe D."/>
            <person name="MacCallum I."/>
            <person name="Young S."/>
            <person name="Walker B.J."/>
            <person name="Lander E."/>
            <person name="Lindblad-Toh K."/>
        </authorList>
    </citation>
    <scope>NUCLEOTIDE SEQUENCE [LARGE SCALE GENOMIC DNA]</scope>
    <source>
        <strain evidence="19">Wild caught</strain>
    </source>
</reference>
<evidence type="ECO:0000256" key="4">
    <source>
        <dbReference type="ARBA" id="ARBA00039046"/>
    </source>
</evidence>
<evidence type="ECO:0000256" key="9">
    <source>
        <dbReference type="ARBA" id="ARBA00047993"/>
    </source>
</evidence>
<accession>H3AA70</accession>
<comment type="catalytic activity">
    <reaction evidence="8">
        <text>N-dodecanoylethanolamine + H2O = dodecanoate + ethanolamine</text>
        <dbReference type="Rhea" id="RHEA:45456"/>
        <dbReference type="ChEBI" id="CHEBI:15377"/>
        <dbReference type="ChEBI" id="CHEBI:18262"/>
        <dbReference type="ChEBI" id="CHEBI:57603"/>
        <dbReference type="ChEBI" id="CHEBI:85263"/>
    </reaction>
    <physiologicalReaction direction="left-to-right" evidence="8">
        <dbReference type="Rhea" id="RHEA:45457"/>
    </physiologicalReaction>
</comment>
<dbReference type="InterPro" id="IPR016699">
    <property type="entry name" value="Acid_ceramidase-like"/>
</dbReference>
<comment type="catalytic activity">
    <reaction evidence="7">
        <text>an N-(long-chain fatty acyl)ethanolamine + H2O = a long-chain fatty acid + ethanolamine</text>
        <dbReference type="Rhea" id="RHEA:17505"/>
        <dbReference type="ChEBI" id="CHEBI:15377"/>
        <dbReference type="ChEBI" id="CHEBI:15897"/>
        <dbReference type="ChEBI" id="CHEBI:57560"/>
        <dbReference type="ChEBI" id="CHEBI:57603"/>
        <dbReference type="EC" id="3.5.1.60"/>
    </reaction>
    <physiologicalReaction direction="left-to-right" evidence="7">
        <dbReference type="Rhea" id="RHEA:17506"/>
    </physiologicalReaction>
</comment>
<comment type="catalytic activity">
    <reaction evidence="13">
        <text>N-tetradecanoylethanolamine + H2O = tetradecanoate + ethanolamine</text>
        <dbReference type="Rhea" id="RHEA:45452"/>
        <dbReference type="ChEBI" id="CHEBI:15377"/>
        <dbReference type="ChEBI" id="CHEBI:30807"/>
        <dbReference type="ChEBI" id="CHEBI:57603"/>
        <dbReference type="ChEBI" id="CHEBI:85262"/>
    </reaction>
    <physiologicalReaction direction="left-to-right" evidence="13">
        <dbReference type="Rhea" id="RHEA:45453"/>
    </physiologicalReaction>
</comment>
<comment type="catalytic activity">
    <reaction evidence="10">
        <text>N-hexadecanoylethanolamine + H2O = ethanolamine + hexadecanoate</text>
        <dbReference type="Rhea" id="RHEA:45064"/>
        <dbReference type="ChEBI" id="CHEBI:7896"/>
        <dbReference type="ChEBI" id="CHEBI:15377"/>
        <dbReference type="ChEBI" id="CHEBI:57603"/>
        <dbReference type="ChEBI" id="CHEBI:71464"/>
    </reaction>
    <physiologicalReaction direction="left-to-right" evidence="10">
        <dbReference type="Rhea" id="RHEA:45065"/>
    </physiologicalReaction>
</comment>
<keyword evidence="16" id="KW-0732">Signal</keyword>
<dbReference type="AlphaFoldDB" id="H3AA70"/>
<evidence type="ECO:0000313" key="19">
    <source>
        <dbReference type="Proteomes" id="UP000008672"/>
    </source>
</evidence>
<dbReference type="KEGG" id="lcm:102360954"/>
<comment type="similarity">
    <text evidence="14">Belongs to the acid ceramidase family.</text>
</comment>
<dbReference type="GeneID" id="102360954"/>
<reference evidence="18" key="3">
    <citation type="submission" date="2025-09" db="UniProtKB">
        <authorList>
            <consortium name="Ensembl"/>
        </authorList>
    </citation>
    <scope>IDENTIFICATION</scope>
</reference>
<evidence type="ECO:0000256" key="2">
    <source>
        <dbReference type="ARBA" id="ARBA00022801"/>
    </source>
</evidence>
<dbReference type="GO" id="GO:0047412">
    <property type="term" value="F:N-(long-chain-acyl)ethanolamine deacylase activity"/>
    <property type="evidence" value="ECO:0007669"/>
    <property type="project" value="UniProtKB-EC"/>
</dbReference>
<dbReference type="Gene3D" id="3.60.60.10">
    <property type="entry name" value="Penicillin V Acylase, Chain A"/>
    <property type="match status" value="1"/>
</dbReference>
<evidence type="ECO:0000256" key="7">
    <source>
        <dbReference type="ARBA" id="ARBA00047347"/>
    </source>
</evidence>
<dbReference type="eggNOG" id="ENOG502QT7H">
    <property type="taxonomic scope" value="Eukaryota"/>
</dbReference>
<keyword evidence="19" id="KW-1185">Reference proteome</keyword>